<organism evidence="1 2">
    <name type="scientific">Nyssa sinensis</name>
    <dbReference type="NCBI Taxonomy" id="561372"/>
    <lineage>
        <taxon>Eukaryota</taxon>
        <taxon>Viridiplantae</taxon>
        <taxon>Streptophyta</taxon>
        <taxon>Embryophyta</taxon>
        <taxon>Tracheophyta</taxon>
        <taxon>Spermatophyta</taxon>
        <taxon>Magnoliopsida</taxon>
        <taxon>eudicotyledons</taxon>
        <taxon>Gunneridae</taxon>
        <taxon>Pentapetalae</taxon>
        <taxon>asterids</taxon>
        <taxon>Cornales</taxon>
        <taxon>Nyssaceae</taxon>
        <taxon>Nyssa</taxon>
    </lineage>
</organism>
<sequence>MVWLSHWTFGNELEGGDEVNISISIGGDEFQVKECGIEFVYDDDDEQKKRTKLTLLEFVYDDDEQKKKRTKVTHNISFSCEQVIDGELFRGTVNSHLLKRWGLSSSEDGKKLSDNDMGIEFRHSMGKVYFAGRIISMAAF</sequence>
<proteinExistence type="predicted"/>
<dbReference type="AlphaFoldDB" id="A0A5J5BVJ3"/>
<protein>
    <submittedName>
        <fullName evidence="1">Uncharacterized protein</fullName>
    </submittedName>
</protein>
<keyword evidence="2" id="KW-1185">Reference proteome</keyword>
<evidence type="ECO:0000313" key="1">
    <source>
        <dbReference type="EMBL" id="KAA8545301.1"/>
    </source>
</evidence>
<name>A0A5J5BVJ3_9ASTE</name>
<dbReference type="EMBL" id="CM018033">
    <property type="protein sequence ID" value="KAA8545301.1"/>
    <property type="molecule type" value="Genomic_DNA"/>
</dbReference>
<dbReference type="Proteomes" id="UP000325577">
    <property type="component" value="Linkage Group LG10"/>
</dbReference>
<dbReference type="OrthoDB" id="1901675at2759"/>
<accession>A0A5J5BVJ3</accession>
<gene>
    <name evidence="1" type="ORF">F0562_020085</name>
</gene>
<evidence type="ECO:0000313" key="2">
    <source>
        <dbReference type="Proteomes" id="UP000325577"/>
    </source>
</evidence>
<reference evidence="1 2" key="1">
    <citation type="submission" date="2019-09" db="EMBL/GenBank/DDBJ databases">
        <title>A chromosome-level genome assembly of the Chinese tupelo Nyssa sinensis.</title>
        <authorList>
            <person name="Yang X."/>
            <person name="Kang M."/>
            <person name="Yang Y."/>
            <person name="Xiong H."/>
            <person name="Wang M."/>
            <person name="Zhang Z."/>
            <person name="Wang Z."/>
            <person name="Wu H."/>
            <person name="Ma T."/>
            <person name="Liu J."/>
            <person name="Xi Z."/>
        </authorList>
    </citation>
    <scope>NUCLEOTIDE SEQUENCE [LARGE SCALE GENOMIC DNA]</scope>
    <source>
        <strain evidence="1">J267</strain>
        <tissue evidence="1">Leaf</tissue>
    </source>
</reference>